<reference evidence="2 3" key="1">
    <citation type="submission" date="2018-10" db="EMBL/GenBank/DDBJ databases">
        <title>Genomic Encyclopedia of Archaeal and Bacterial Type Strains, Phase II (KMG-II): from individual species to whole genera.</title>
        <authorList>
            <person name="Goeker M."/>
        </authorList>
    </citation>
    <scope>NUCLEOTIDE SEQUENCE [LARGE SCALE GENOMIC DNA]</scope>
    <source>
        <strain evidence="2 3">DSM 11927</strain>
    </source>
</reference>
<evidence type="ECO:0000313" key="2">
    <source>
        <dbReference type="EMBL" id="RKS80908.1"/>
    </source>
</evidence>
<keyword evidence="3" id="KW-1185">Reference proteome</keyword>
<dbReference type="AlphaFoldDB" id="A0A495R1S4"/>
<feature type="domain" description="PASTA" evidence="1">
    <location>
        <begin position="69"/>
        <end position="141"/>
    </location>
</feature>
<proteinExistence type="predicted"/>
<comment type="caution">
    <text evidence="2">The sequence shown here is derived from an EMBL/GenBank/DDBJ whole genome shotgun (WGS) entry which is preliminary data.</text>
</comment>
<organism evidence="2 3">
    <name type="scientific">Haloarcula quadrata</name>
    <dbReference type="NCBI Taxonomy" id="182779"/>
    <lineage>
        <taxon>Archaea</taxon>
        <taxon>Methanobacteriati</taxon>
        <taxon>Methanobacteriota</taxon>
        <taxon>Stenosarchaea group</taxon>
        <taxon>Halobacteria</taxon>
        <taxon>Halobacteriales</taxon>
        <taxon>Haloarculaceae</taxon>
        <taxon>Haloarcula</taxon>
    </lineage>
</organism>
<dbReference type="EMBL" id="RBWW01000001">
    <property type="protein sequence ID" value="RKS80908.1"/>
    <property type="molecule type" value="Genomic_DNA"/>
</dbReference>
<dbReference type="PROSITE" id="PS51178">
    <property type="entry name" value="PASTA"/>
    <property type="match status" value="1"/>
</dbReference>
<gene>
    <name evidence="2" type="ORF">BDK61_0169</name>
</gene>
<name>A0A495R1S4_9EURY</name>
<protein>
    <recommendedName>
        <fullName evidence="1">PASTA domain-containing protein</fullName>
    </recommendedName>
</protein>
<accession>A0A495R1S4</accession>
<sequence>MSKKWTRRSALALIGSGAGLLTWGTGGFTDVTADRQVNINTTADDNGDPTDNPLLGITTHDGQVVFETETRKLVTLTNNIGPKLDTVKANVQNKAQLDFDVEIDSVPNSLDDESGTVTATVTGSGSNCIKETGQIELKISALSTSTDSAPEITATRSISLSCVNCLNFEQPETVTPSGFIPDTGSQFGLRDEFDPKSTLSYGWESDQTDTTRERGELQATEEDTLAHFTTTLL</sequence>
<evidence type="ECO:0000313" key="3">
    <source>
        <dbReference type="Proteomes" id="UP000268233"/>
    </source>
</evidence>
<dbReference type="PROSITE" id="PS51318">
    <property type="entry name" value="TAT"/>
    <property type="match status" value="1"/>
</dbReference>
<evidence type="ECO:0000259" key="1">
    <source>
        <dbReference type="PROSITE" id="PS51178"/>
    </source>
</evidence>
<dbReference type="InterPro" id="IPR005543">
    <property type="entry name" value="PASTA_dom"/>
</dbReference>
<dbReference type="RefSeq" id="WP_244209652.1">
    <property type="nucleotide sequence ID" value="NZ_RBWW01000001.1"/>
</dbReference>
<dbReference type="Proteomes" id="UP000268233">
    <property type="component" value="Unassembled WGS sequence"/>
</dbReference>
<dbReference type="InterPro" id="IPR006311">
    <property type="entry name" value="TAT_signal"/>
</dbReference>